<evidence type="ECO:0000259" key="6">
    <source>
        <dbReference type="PROSITE" id="PS50109"/>
    </source>
</evidence>
<comment type="catalytic activity">
    <reaction evidence="1">
        <text>ATP + protein L-histidine = ADP + protein N-phospho-L-histidine.</text>
        <dbReference type="EC" id="2.7.13.3"/>
    </reaction>
</comment>
<dbReference type="PANTHER" id="PTHR43711:SF26">
    <property type="entry name" value="SENSOR HISTIDINE KINASE RCSC"/>
    <property type="match status" value="1"/>
</dbReference>
<evidence type="ECO:0000256" key="5">
    <source>
        <dbReference type="ARBA" id="ARBA00023012"/>
    </source>
</evidence>
<dbReference type="Gene3D" id="3.30.565.10">
    <property type="entry name" value="Histidine kinase-like ATPase, C-terminal domain"/>
    <property type="match status" value="1"/>
</dbReference>
<keyword evidence="4 7" id="KW-0418">Kinase</keyword>
<dbReference type="Pfam" id="PF02518">
    <property type="entry name" value="HATPase_c"/>
    <property type="match status" value="1"/>
</dbReference>
<evidence type="ECO:0000313" key="8">
    <source>
        <dbReference type="Proteomes" id="UP001162802"/>
    </source>
</evidence>
<gene>
    <name evidence="7" type="ORF">MTR65_05680</name>
</gene>
<accession>A0ABT0AAG6</accession>
<dbReference type="InterPro" id="IPR005467">
    <property type="entry name" value="His_kinase_dom"/>
</dbReference>
<dbReference type="CDD" id="cd00075">
    <property type="entry name" value="HATPase"/>
    <property type="match status" value="1"/>
</dbReference>
<dbReference type="InterPro" id="IPR004358">
    <property type="entry name" value="Sig_transdc_His_kin-like_C"/>
</dbReference>
<dbReference type="InterPro" id="IPR003594">
    <property type="entry name" value="HATPase_dom"/>
</dbReference>
<dbReference type="PANTHER" id="PTHR43711">
    <property type="entry name" value="TWO-COMPONENT HISTIDINE KINASE"/>
    <property type="match status" value="1"/>
</dbReference>
<evidence type="ECO:0000256" key="1">
    <source>
        <dbReference type="ARBA" id="ARBA00000085"/>
    </source>
</evidence>
<sequence length="460" mass="49331">MRSDGTILARGQSDAQDCLLSADEPLAGLHLRCGGQLPGPIAVPELMELVRKARRYGFRLARAVSAHDGGEVITAWVEAEPRDGGQGCEIRIRNWRSAPQPSEDSTASEARRAATDRHLAELTARLDAGQRILAVETESAELRELAAAMENGIGRLWTDFLPPENVTHHQPLHWRLLDGSRVIVPASSRPFQVRLLPAMQPGFDPAGFELLLISDVPAPTAAASAAGAAMPSNRRGLVGQELAPVLRQPIARIIANAETIRTRMAGPLPDAYAGYASEISSAGQLLLDLLDDLSDLEVVESRDFQTAPDQIDLGEVSRQAAGILNVRAREKSIALIAPEPGEALPAIAEFRRVLQVLLNLIGNAIRYSPEGSHIWIRLEGEGANARVIVADEGPGISPEQQARVFDKFERLGRVGDGGSGLGLFISRRLARAMGGDLTVDSEPGRGARFILTVPADPDAP</sequence>
<dbReference type="SMART" id="SM00387">
    <property type="entry name" value="HATPase_c"/>
    <property type="match status" value="1"/>
</dbReference>
<evidence type="ECO:0000256" key="2">
    <source>
        <dbReference type="ARBA" id="ARBA00012438"/>
    </source>
</evidence>
<dbReference type="InterPro" id="IPR050736">
    <property type="entry name" value="Sensor_HK_Regulatory"/>
</dbReference>
<dbReference type="Proteomes" id="UP001162802">
    <property type="component" value="Unassembled WGS sequence"/>
</dbReference>
<protein>
    <recommendedName>
        <fullName evidence="2">histidine kinase</fullName>
        <ecNumber evidence="2">2.7.13.3</ecNumber>
    </recommendedName>
</protein>
<dbReference type="PRINTS" id="PR00344">
    <property type="entry name" value="BCTRLSENSOR"/>
</dbReference>
<dbReference type="RefSeq" id="WP_243797977.1">
    <property type="nucleotide sequence ID" value="NZ_JALHAT010000005.1"/>
</dbReference>
<keyword evidence="5" id="KW-0902">Two-component regulatory system</keyword>
<dbReference type="SUPFAM" id="SSF55874">
    <property type="entry name" value="ATPase domain of HSP90 chaperone/DNA topoisomerase II/histidine kinase"/>
    <property type="match status" value="1"/>
</dbReference>
<feature type="domain" description="Histidine kinase" evidence="6">
    <location>
        <begin position="241"/>
        <end position="457"/>
    </location>
</feature>
<proteinExistence type="predicted"/>
<dbReference type="EC" id="2.7.13.3" evidence="2"/>
<dbReference type="GO" id="GO:0016301">
    <property type="term" value="F:kinase activity"/>
    <property type="evidence" value="ECO:0007669"/>
    <property type="project" value="UniProtKB-KW"/>
</dbReference>
<keyword evidence="3" id="KW-0808">Transferase</keyword>
<dbReference type="InterPro" id="IPR036890">
    <property type="entry name" value="HATPase_C_sf"/>
</dbReference>
<reference evidence="7" key="1">
    <citation type="submission" date="2022-03" db="EMBL/GenBank/DDBJ databases">
        <title>Identification of a novel bacterium isolated from mangrove sediments.</title>
        <authorList>
            <person name="Pan X."/>
        </authorList>
    </citation>
    <scope>NUCLEOTIDE SEQUENCE</scope>
    <source>
        <strain evidence="7">B2637</strain>
    </source>
</reference>
<dbReference type="PROSITE" id="PS50109">
    <property type="entry name" value="HIS_KIN"/>
    <property type="match status" value="1"/>
</dbReference>
<dbReference type="SUPFAM" id="SSF47384">
    <property type="entry name" value="Homodimeric domain of signal transducing histidine kinase"/>
    <property type="match status" value="1"/>
</dbReference>
<comment type="caution">
    <text evidence="7">The sequence shown here is derived from an EMBL/GenBank/DDBJ whole genome shotgun (WGS) entry which is preliminary data.</text>
</comment>
<dbReference type="InterPro" id="IPR036097">
    <property type="entry name" value="HisK_dim/P_sf"/>
</dbReference>
<evidence type="ECO:0000313" key="7">
    <source>
        <dbReference type="EMBL" id="MCJ1960161.1"/>
    </source>
</evidence>
<keyword evidence="8" id="KW-1185">Reference proteome</keyword>
<name>A0ABT0AAG6_9SPHN</name>
<evidence type="ECO:0000256" key="4">
    <source>
        <dbReference type="ARBA" id="ARBA00022777"/>
    </source>
</evidence>
<dbReference type="EMBL" id="JALHAT010000005">
    <property type="protein sequence ID" value="MCJ1960161.1"/>
    <property type="molecule type" value="Genomic_DNA"/>
</dbReference>
<evidence type="ECO:0000256" key="3">
    <source>
        <dbReference type="ARBA" id="ARBA00022679"/>
    </source>
</evidence>
<organism evidence="7 8">
    <name type="scientific">Novosphingobium mangrovi</name>
    <name type="common">ex Hu et al. 2023</name>
    <dbReference type="NCBI Taxonomy" id="2930094"/>
    <lineage>
        <taxon>Bacteria</taxon>
        <taxon>Pseudomonadati</taxon>
        <taxon>Pseudomonadota</taxon>
        <taxon>Alphaproteobacteria</taxon>
        <taxon>Sphingomonadales</taxon>
        <taxon>Sphingomonadaceae</taxon>
        <taxon>Novosphingobium</taxon>
    </lineage>
</organism>